<reference evidence="11 12" key="1">
    <citation type="journal article" date="2018" name="Nat. Ecol. Evol.">
        <title>Pezizomycetes genomes reveal the molecular basis of ectomycorrhizal truffle lifestyle.</title>
        <authorList>
            <person name="Murat C."/>
            <person name="Payen T."/>
            <person name="Noel B."/>
            <person name="Kuo A."/>
            <person name="Morin E."/>
            <person name="Chen J."/>
            <person name="Kohler A."/>
            <person name="Krizsan K."/>
            <person name="Balestrini R."/>
            <person name="Da Silva C."/>
            <person name="Montanini B."/>
            <person name="Hainaut M."/>
            <person name="Levati E."/>
            <person name="Barry K.W."/>
            <person name="Belfiori B."/>
            <person name="Cichocki N."/>
            <person name="Clum A."/>
            <person name="Dockter R.B."/>
            <person name="Fauchery L."/>
            <person name="Guy J."/>
            <person name="Iotti M."/>
            <person name="Le Tacon F."/>
            <person name="Lindquist E.A."/>
            <person name="Lipzen A."/>
            <person name="Malagnac F."/>
            <person name="Mello A."/>
            <person name="Molinier V."/>
            <person name="Miyauchi S."/>
            <person name="Poulain J."/>
            <person name="Riccioni C."/>
            <person name="Rubini A."/>
            <person name="Sitrit Y."/>
            <person name="Splivallo R."/>
            <person name="Traeger S."/>
            <person name="Wang M."/>
            <person name="Zifcakova L."/>
            <person name="Wipf D."/>
            <person name="Zambonelli A."/>
            <person name="Paolocci F."/>
            <person name="Nowrousian M."/>
            <person name="Ottonello S."/>
            <person name="Baldrian P."/>
            <person name="Spatafora J.W."/>
            <person name="Henrissat B."/>
            <person name="Nagy L.G."/>
            <person name="Aury J.M."/>
            <person name="Wincker P."/>
            <person name="Grigoriev I.V."/>
            <person name="Bonfante P."/>
            <person name="Martin F.M."/>
        </authorList>
    </citation>
    <scope>NUCLEOTIDE SEQUENCE [LARGE SCALE GENOMIC DNA]</scope>
    <source>
        <strain evidence="11 12">RN42</strain>
    </source>
</reference>
<evidence type="ECO:0000256" key="2">
    <source>
        <dbReference type="ARBA" id="ARBA00012251"/>
    </source>
</evidence>
<dbReference type="OrthoDB" id="9977870at2759"/>
<dbReference type="AlphaFoldDB" id="A0A3N4IAU1"/>
<feature type="compositionally biased region" description="Acidic residues" evidence="9">
    <location>
        <begin position="289"/>
        <end position="301"/>
    </location>
</feature>
<feature type="domain" description="RING-type" evidence="10">
    <location>
        <begin position="71"/>
        <end position="264"/>
    </location>
</feature>
<keyword evidence="8" id="KW-0862">Zinc</keyword>
<dbReference type="Gene3D" id="3.30.40.10">
    <property type="entry name" value="Zinc/RING finger domain, C3HC4 (zinc finger)"/>
    <property type="match status" value="1"/>
</dbReference>
<keyword evidence="3" id="KW-0808">Transferase</keyword>
<evidence type="ECO:0000256" key="4">
    <source>
        <dbReference type="ARBA" id="ARBA00022723"/>
    </source>
</evidence>
<name>A0A3N4IAU1_ASCIM</name>
<dbReference type="CDD" id="cd22584">
    <property type="entry name" value="Rcat_RBR_unk"/>
    <property type="match status" value="1"/>
</dbReference>
<evidence type="ECO:0000313" key="12">
    <source>
        <dbReference type="Proteomes" id="UP000275078"/>
    </source>
</evidence>
<dbReference type="InterPro" id="IPR044066">
    <property type="entry name" value="TRIAD_supradom"/>
</dbReference>
<evidence type="ECO:0000256" key="7">
    <source>
        <dbReference type="ARBA" id="ARBA00022786"/>
    </source>
</evidence>
<comment type="catalytic activity">
    <reaction evidence="1">
        <text>[E2 ubiquitin-conjugating enzyme]-S-ubiquitinyl-L-cysteine + [acceptor protein]-L-lysine = [E2 ubiquitin-conjugating enzyme]-L-cysteine + [acceptor protein]-N(6)-ubiquitinyl-L-lysine.</text>
        <dbReference type="EC" id="2.3.2.31"/>
    </reaction>
</comment>
<evidence type="ECO:0000256" key="9">
    <source>
        <dbReference type="SAM" id="MobiDB-lite"/>
    </source>
</evidence>
<evidence type="ECO:0000313" key="11">
    <source>
        <dbReference type="EMBL" id="RPA83189.1"/>
    </source>
</evidence>
<evidence type="ECO:0000256" key="6">
    <source>
        <dbReference type="ARBA" id="ARBA00022771"/>
    </source>
</evidence>
<dbReference type="GO" id="GO:0008270">
    <property type="term" value="F:zinc ion binding"/>
    <property type="evidence" value="ECO:0007669"/>
    <property type="project" value="UniProtKB-KW"/>
</dbReference>
<dbReference type="EC" id="2.3.2.31" evidence="2"/>
<dbReference type="Gene3D" id="1.20.120.1750">
    <property type="match status" value="1"/>
</dbReference>
<proteinExistence type="predicted"/>
<gene>
    <name evidence="11" type="ORF">BJ508DRAFT_324778</name>
</gene>
<dbReference type="SUPFAM" id="SSF57850">
    <property type="entry name" value="RING/U-box"/>
    <property type="match status" value="2"/>
</dbReference>
<keyword evidence="5" id="KW-0677">Repeat</keyword>
<keyword evidence="6" id="KW-0863">Zinc-finger</keyword>
<protein>
    <recommendedName>
        <fullName evidence="2">RBR-type E3 ubiquitin transferase</fullName>
        <ecNumber evidence="2">2.3.2.31</ecNumber>
    </recommendedName>
</protein>
<keyword evidence="12" id="KW-1185">Reference proteome</keyword>
<organism evidence="11 12">
    <name type="scientific">Ascobolus immersus RN42</name>
    <dbReference type="NCBI Taxonomy" id="1160509"/>
    <lineage>
        <taxon>Eukaryota</taxon>
        <taxon>Fungi</taxon>
        <taxon>Dikarya</taxon>
        <taxon>Ascomycota</taxon>
        <taxon>Pezizomycotina</taxon>
        <taxon>Pezizomycetes</taxon>
        <taxon>Pezizales</taxon>
        <taxon>Ascobolaceae</taxon>
        <taxon>Ascobolus</taxon>
    </lineage>
</organism>
<dbReference type="InterPro" id="IPR002867">
    <property type="entry name" value="IBR_dom"/>
</dbReference>
<dbReference type="GO" id="GO:0061630">
    <property type="term" value="F:ubiquitin protein ligase activity"/>
    <property type="evidence" value="ECO:0007669"/>
    <property type="project" value="UniProtKB-EC"/>
</dbReference>
<dbReference type="GO" id="GO:0016567">
    <property type="term" value="P:protein ubiquitination"/>
    <property type="evidence" value="ECO:0007669"/>
    <property type="project" value="InterPro"/>
</dbReference>
<dbReference type="InterPro" id="IPR013083">
    <property type="entry name" value="Znf_RING/FYVE/PHD"/>
</dbReference>
<sequence>MNRIYVPIPAIWPTVGSVKRQLDASAAIDREAEEPKRRRIKRVKKELQDILPGDKQEVSEGGTAKGSATSNKATCSACLEVFPKLAAITCPCDDVYCKACLRQMFVFATKDESVFPPKCCQKEIPLPKRVLSKEERKAFDIAAAEFRTLGRRTYCYNCSKFISAKRIKEGIDEAKCRACRVSTCTRCGKAYHPEDFCDDKEGEKRLLTMLKKHNWSRCGKCQRIVIKNGGCNNMVCLCGNNFCYRCGKSFTSKDPHRSPCTQKVYESLQPSEDSGAIGKSKPRPVPYSEPEDDIDSDLVVV</sequence>
<dbReference type="EMBL" id="ML119666">
    <property type="protein sequence ID" value="RPA83189.1"/>
    <property type="molecule type" value="Genomic_DNA"/>
</dbReference>
<dbReference type="Pfam" id="PF26200">
    <property type="entry name" value="Rcat_RNF216"/>
    <property type="match status" value="1"/>
</dbReference>
<evidence type="ECO:0000256" key="1">
    <source>
        <dbReference type="ARBA" id="ARBA00001798"/>
    </source>
</evidence>
<evidence type="ECO:0000256" key="5">
    <source>
        <dbReference type="ARBA" id="ARBA00022737"/>
    </source>
</evidence>
<dbReference type="PANTHER" id="PTHR11685">
    <property type="entry name" value="RBR FAMILY RING FINGER AND IBR DOMAIN-CONTAINING"/>
    <property type="match status" value="1"/>
</dbReference>
<dbReference type="InterPro" id="IPR031127">
    <property type="entry name" value="E3_UB_ligase_RBR"/>
</dbReference>
<evidence type="ECO:0000259" key="10">
    <source>
        <dbReference type="PROSITE" id="PS51873"/>
    </source>
</evidence>
<keyword evidence="7" id="KW-0833">Ubl conjugation pathway</keyword>
<feature type="region of interest" description="Disordered" evidence="9">
    <location>
        <begin position="266"/>
        <end position="301"/>
    </location>
</feature>
<dbReference type="STRING" id="1160509.A0A3N4IAU1"/>
<accession>A0A3N4IAU1</accession>
<evidence type="ECO:0000256" key="3">
    <source>
        <dbReference type="ARBA" id="ARBA00022679"/>
    </source>
</evidence>
<dbReference type="Pfam" id="PF01485">
    <property type="entry name" value="IBR"/>
    <property type="match status" value="1"/>
</dbReference>
<keyword evidence="4" id="KW-0479">Metal-binding</keyword>
<dbReference type="PROSITE" id="PS51873">
    <property type="entry name" value="TRIAD"/>
    <property type="match status" value="1"/>
</dbReference>
<dbReference type="Proteomes" id="UP000275078">
    <property type="component" value="Unassembled WGS sequence"/>
</dbReference>
<evidence type="ECO:0000256" key="8">
    <source>
        <dbReference type="ARBA" id="ARBA00022833"/>
    </source>
</evidence>